<dbReference type="AlphaFoldDB" id="A0A1S6HVI2"/>
<proteinExistence type="predicted"/>
<dbReference type="Pfam" id="PF13511">
    <property type="entry name" value="DUF4124"/>
    <property type="match status" value="1"/>
</dbReference>
<keyword evidence="4" id="KW-1185">Reference proteome</keyword>
<evidence type="ECO:0000313" key="3">
    <source>
        <dbReference type="EMBL" id="AQS39482.1"/>
    </source>
</evidence>
<sequence>MYLKLLALTLPLLFMTSVSATVIYKWVDENGVTHYSQQIPESTDEQSKSKKLYSEDIEPKAIGTVAPTARKEESKELSQAQEDAAAINEHDKEQAIEICKNAKYNLDILMTHTKLNSKNQQTGEVVAVTEEQRQDKIKTQKERVTLFCK</sequence>
<accession>A0A1S6HVI2</accession>
<keyword evidence="1" id="KW-0732">Signal</keyword>
<feature type="signal peptide" evidence="1">
    <location>
        <begin position="1"/>
        <end position="20"/>
    </location>
</feature>
<dbReference type="STRING" id="225848.Sps_04395"/>
<name>A0A1S6HVI2_9GAMM</name>
<dbReference type="InterPro" id="IPR025392">
    <property type="entry name" value="DUF4124"/>
</dbReference>
<dbReference type="KEGG" id="spsw:Sps_04395"/>
<evidence type="ECO:0000259" key="2">
    <source>
        <dbReference type="Pfam" id="PF13511"/>
    </source>
</evidence>
<feature type="chain" id="PRO_5012706887" description="DUF4124 domain-containing protein" evidence="1">
    <location>
        <begin position="21"/>
        <end position="149"/>
    </location>
</feature>
<evidence type="ECO:0000256" key="1">
    <source>
        <dbReference type="SAM" id="SignalP"/>
    </source>
</evidence>
<dbReference type="EMBL" id="CP014782">
    <property type="protein sequence ID" value="AQS39482.1"/>
    <property type="molecule type" value="Genomic_DNA"/>
</dbReference>
<gene>
    <name evidence="3" type="ORF">Sps_04395</name>
</gene>
<organism evidence="3 4">
    <name type="scientific">Shewanella psychrophila</name>
    <dbReference type="NCBI Taxonomy" id="225848"/>
    <lineage>
        <taxon>Bacteria</taxon>
        <taxon>Pseudomonadati</taxon>
        <taxon>Pseudomonadota</taxon>
        <taxon>Gammaproteobacteria</taxon>
        <taxon>Alteromonadales</taxon>
        <taxon>Shewanellaceae</taxon>
        <taxon>Shewanella</taxon>
    </lineage>
</organism>
<feature type="domain" description="DUF4124" evidence="2">
    <location>
        <begin position="12"/>
        <end position="58"/>
    </location>
</feature>
<evidence type="ECO:0000313" key="4">
    <source>
        <dbReference type="Proteomes" id="UP000189545"/>
    </source>
</evidence>
<dbReference type="Proteomes" id="UP000189545">
    <property type="component" value="Chromosome"/>
</dbReference>
<protein>
    <recommendedName>
        <fullName evidence="2">DUF4124 domain-containing protein</fullName>
    </recommendedName>
</protein>
<reference evidence="3 4" key="1">
    <citation type="submission" date="2016-03" db="EMBL/GenBank/DDBJ databases">
        <title>Complete genome sequence of Shewanella psychrophila WP2, a deep sea bacterium isolated from west Pacific sediment.</title>
        <authorList>
            <person name="Xu G."/>
            <person name="Jian H."/>
        </authorList>
    </citation>
    <scope>NUCLEOTIDE SEQUENCE [LARGE SCALE GENOMIC DNA]</scope>
    <source>
        <strain evidence="3 4">WP2</strain>
    </source>
</reference>
<dbReference type="RefSeq" id="WP_077754385.1">
    <property type="nucleotide sequence ID" value="NZ_CP014782.1"/>
</dbReference>
<dbReference type="OrthoDB" id="7068596at2"/>